<feature type="domain" description="Integrase catalytic" evidence="1">
    <location>
        <begin position="245"/>
        <end position="461"/>
    </location>
</feature>
<evidence type="ECO:0000313" key="4">
    <source>
        <dbReference type="Proteomes" id="UP001227126"/>
    </source>
</evidence>
<dbReference type="Gene3D" id="1.10.10.60">
    <property type="entry name" value="Homeodomain-like"/>
    <property type="match status" value="2"/>
</dbReference>
<dbReference type="EMBL" id="JASNJE010000005">
    <property type="protein sequence ID" value="MDK3072727.1"/>
    <property type="molecule type" value="Genomic_DNA"/>
</dbReference>
<evidence type="ECO:0000259" key="1">
    <source>
        <dbReference type="PROSITE" id="PS50994"/>
    </source>
</evidence>
<dbReference type="InterPro" id="IPR001584">
    <property type="entry name" value="Integrase_cat-core"/>
</dbReference>
<name>A0ABT7FC78_9RHOB</name>
<dbReference type="SUPFAM" id="SSF46689">
    <property type="entry name" value="Homeodomain-like"/>
    <property type="match status" value="2"/>
</dbReference>
<dbReference type="Proteomes" id="UP001227126">
    <property type="component" value="Unassembled WGS sequence"/>
</dbReference>
<dbReference type="SUPFAM" id="SSF53098">
    <property type="entry name" value="Ribonuclease H-like"/>
    <property type="match status" value="1"/>
</dbReference>
<proteinExistence type="predicted"/>
<dbReference type="Gene3D" id="2.30.30.130">
    <property type="entry name" value="Transposase, Mu, C-terminal"/>
    <property type="match status" value="1"/>
</dbReference>
<dbReference type="PROSITE" id="PS51702">
    <property type="entry name" value="HTH_MU"/>
    <property type="match status" value="1"/>
</dbReference>
<dbReference type="Pfam" id="PF02914">
    <property type="entry name" value="DDE_2"/>
    <property type="match status" value="1"/>
</dbReference>
<feature type="domain" description="HTH Mu-type" evidence="2">
    <location>
        <begin position="9"/>
        <end position="80"/>
    </location>
</feature>
<dbReference type="InterPro" id="IPR036388">
    <property type="entry name" value="WH-like_DNA-bd_sf"/>
</dbReference>
<dbReference type="InterPro" id="IPR015126">
    <property type="entry name" value="Mu_I-gamma"/>
</dbReference>
<dbReference type="Gene3D" id="1.10.10.10">
    <property type="entry name" value="Winged helix-like DNA-binding domain superfamily/Winged helix DNA-binding domain"/>
    <property type="match status" value="1"/>
</dbReference>
<dbReference type="PROSITE" id="PS50994">
    <property type="entry name" value="INTEGRASE"/>
    <property type="match status" value="1"/>
</dbReference>
<keyword evidence="4" id="KW-1185">Reference proteome</keyword>
<dbReference type="RefSeq" id="WP_284484662.1">
    <property type="nucleotide sequence ID" value="NZ_JASNJE010000005.1"/>
</dbReference>
<dbReference type="InterPro" id="IPR009061">
    <property type="entry name" value="DNA-bd_dom_put_sf"/>
</dbReference>
<protein>
    <submittedName>
        <fullName evidence="3">Transposase domain-containing protein</fullName>
    </submittedName>
</protein>
<comment type="caution">
    <text evidence="3">The sequence shown here is derived from an EMBL/GenBank/DDBJ whole genome shotgun (WGS) entry which is preliminary data.</text>
</comment>
<dbReference type="InterPro" id="IPR012337">
    <property type="entry name" value="RNaseH-like_sf"/>
</dbReference>
<dbReference type="Pfam" id="PF02316">
    <property type="entry name" value="HTH_Tnp_Mu_1"/>
    <property type="match status" value="1"/>
</dbReference>
<dbReference type="InterPro" id="IPR004189">
    <property type="entry name" value="Phage_Mu_transposase"/>
</dbReference>
<dbReference type="Pfam" id="PF09299">
    <property type="entry name" value="Mu-transpos_C"/>
    <property type="match status" value="1"/>
</dbReference>
<reference evidence="3 4" key="1">
    <citation type="submission" date="2023-05" db="EMBL/GenBank/DDBJ databases">
        <title>Sedimentitalea sp. nov. JM2-8.</title>
        <authorList>
            <person name="Huang J."/>
        </authorList>
    </citation>
    <scope>NUCLEOTIDE SEQUENCE [LARGE SCALE GENOMIC DNA]</scope>
    <source>
        <strain evidence="3 4">JM2-8</strain>
    </source>
</reference>
<dbReference type="InterPro" id="IPR009004">
    <property type="entry name" value="Transposase_Mu_C"/>
</dbReference>
<dbReference type="SUPFAM" id="SSF46955">
    <property type="entry name" value="Putative DNA-binding domain"/>
    <property type="match status" value="1"/>
</dbReference>
<dbReference type="Pfam" id="PF09039">
    <property type="entry name" value="HTH_Tnp_Mu_2"/>
    <property type="match status" value="1"/>
</dbReference>
<dbReference type="SUPFAM" id="SSF50610">
    <property type="entry name" value="mu transposase, C-terminal domain"/>
    <property type="match status" value="1"/>
</dbReference>
<dbReference type="InterPro" id="IPR009057">
    <property type="entry name" value="Homeodomain-like_sf"/>
</dbReference>
<dbReference type="InterPro" id="IPR015378">
    <property type="entry name" value="Transposase-like_Mu_C"/>
</dbReference>
<accession>A0ABT7FC78</accession>
<organism evidence="3 4">
    <name type="scientific">Sedimentitalea xiamensis</name>
    <dbReference type="NCBI Taxonomy" id="3050037"/>
    <lineage>
        <taxon>Bacteria</taxon>
        <taxon>Pseudomonadati</taxon>
        <taxon>Pseudomonadota</taxon>
        <taxon>Alphaproteobacteria</taxon>
        <taxon>Rhodobacterales</taxon>
        <taxon>Paracoccaceae</taxon>
        <taxon>Sedimentitalea</taxon>
    </lineage>
</organism>
<dbReference type="InterPro" id="IPR036397">
    <property type="entry name" value="RNaseH_sf"/>
</dbReference>
<evidence type="ECO:0000259" key="2">
    <source>
        <dbReference type="PROSITE" id="PS51702"/>
    </source>
</evidence>
<dbReference type="Gene3D" id="3.30.420.10">
    <property type="entry name" value="Ribonuclease H-like superfamily/Ribonuclease H"/>
    <property type="match status" value="1"/>
</dbReference>
<evidence type="ECO:0000313" key="3">
    <source>
        <dbReference type="EMBL" id="MDK3072727.1"/>
    </source>
</evidence>
<gene>
    <name evidence="3" type="ORF">QO034_06365</name>
</gene>
<dbReference type="InterPro" id="IPR003314">
    <property type="entry name" value="Mu-type_HTH"/>
</dbReference>
<sequence>MARLEPHKLWWTPDELAAARLPDLPGSKRGINLLAERLNWRRTPGCARRKPGRGGGWEYHWSVLSVTAQRKLLAEAAETMEEVRDRGSAWAEFDALPDAAKEKARERVTALQMAARLHQSGCTHLDAMSEAARQCGVSGRTVYNWAQMVEGVAEEDWLAYLAPRNRLTRRQPARASCTRAFMEYLKSIYLRLEQPTFRQCYRNACRQAVAEGWEVLKERTAFRRLEAEVPRVTRVFAREGEKGLLRCFPAQIRDRSGMVAMEGVNADCHKIDVFVSWPDGTINRPQIVAFQDLYSGKILSWRVDHDPNKVMVMAAWGELVETWGIPRHCLFDNGREFANKWMTAGTPTRFRFKVREDDPLGVLPLLGVQVHWATPAHGQAKPIERAFRDIASDIAKDARFAGAYVGNRPDAKPENYGSRAIPAETFIKVLEEGIAEHNARDGRLSHTAKGRSFDATFAESYEAAPIRKATEEQRRLWMMGQHAGHLHRDNGQLRLYGNHYYSDWMSQQAGQKVIARFDPEDLHAGVHVYGVDGAYLGFAECRQKRGFFDITAAREEARRRSRIRQAEKKLLEAHRTVPVEQIARDLDRLAPDTPARIEAKVVSPTFGKRPSGLPMQRPGYEPRKDAEVEAAREAMIVSLPNPTNAPAAAERPADRFRRAQAIVARSEAGQPIGREEATWVAGYMETAEYQGLLQMQESFGKDGIG</sequence>